<gene>
    <name evidence="3" type="ORF">QGN29_06325</name>
</gene>
<evidence type="ECO:0000313" key="3">
    <source>
        <dbReference type="EMBL" id="WND03989.1"/>
    </source>
</evidence>
<sequence length="225" mass="25193">MLSKNYHLTFTLFALMIALTIYALGQLPAGTELPVHYNIQGEADRYAPASSALWFVIGMAAFTALLINFLPALDPRMKNVENTRPAIRGMVNGFVLFSAILHGGMVGQALGYPFEIMQSLLVAMSLMFLIMGNYISKTRSNFFIGIRTPWTLTSETVWVKTHRLAARLMVPVSMVVLILALLGYYKTLFPYLLFGMIATMLIPVIYSWFAYRAERVRDLESSGDS</sequence>
<keyword evidence="1" id="KW-0812">Transmembrane</keyword>
<keyword evidence="4" id="KW-1185">Reference proteome</keyword>
<dbReference type="RefSeq" id="WP_310799853.1">
    <property type="nucleotide sequence ID" value="NZ_CP123872.1"/>
</dbReference>
<dbReference type="Pfam" id="PF13630">
    <property type="entry name" value="SdpI"/>
    <property type="match status" value="1"/>
</dbReference>
<evidence type="ECO:0000259" key="2">
    <source>
        <dbReference type="Pfam" id="PF07853"/>
    </source>
</evidence>
<proteinExistence type="predicted"/>
<feature type="transmembrane region" description="Helical" evidence="1">
    <location>
        <begin position="191"/>
        <end position="211"/>
    </location>
</feature>
<keyword evidence="1" id="KW-0472">Membrane</keyword>
<feature type="transmembrane region" description="Helical" evidence="1">
    <location>
        <begin position="164"/>
        <end position="185"/>
    </location>
</feature>
<feature type="transmembrane region" description="Helical" evidence="1">
    <location>
        <begin position="47"/>
        <end position="70"/>
    </location>
</feature>
<accession>A0AA52EKN1</accession>
<dbReference type="PIRSF" id="PIRSF038959">
    <property type="entry name" value="SdpI"/>
    <property type="match status" value="1"/>
</dbReference>
<evidence type="ECO:0000256" key="1">
    <source>
        <dbReference type="SAM" id="Phobius"/>
    </source>
</evidence>
<name>A0AA52EKN1_9PROT</name>
<dbReference type="AlphaFoldDB" id="A0AA52EKN1"/>
<dbReference type="PANTHER" id="PTHR37810">
    <property type="entry name" value="IMMUNITY PROTEIN SDPI"/>
    <property type="match status" value="1"/>
</dbReference>
<evidence type="ECO:0000313" key="4">
    <source>
        <dbReference type="Proteomes" id="UP001268683"/>
    </source>
</evidence>
<feature type="transmembrane region" description="Helical" evidence="1">
    <location>
        <begin position="116"/>
        <end position="135"/>
    </location>
</feature>
<protein>
    <submittedName>
        <fullName evidence="3">SdpI family protein</fullName>
    </submittedName>
</protein>
<dbReference type="KEGG" id="tmk:QGN29_06325"/>
<reference evidence="3" key="1">
    <citation type="submission" date="2023-04" db="EMBL/GenBank/DDBJ databases">
        <title>Complete genome sequence of Temperatibacter marinus.</title>
        <authorList>
            <person name="Rong J.-C."/>
            <person name="Yi M.-L."/>
            <person name="Zhao Q."/>
        </authorList>
    </citation>
    <scope>NUCLEOTIDE SEQUENCE</scope>
    <source>
        <strain evidence="3">NBRC 110045</strain>
    </source>
</reference>
<keyword evidence="1" id="KW-1133">Transmembrane helix</keyword>
<dbReference type="EMBL" id="CP123872">
    <property type="protein sequence ID" value="WND03989.1"/>
    <property type="molecule type" value="Genomic_DNA"/>
</dbReference>
<dbReference type="InterPro" id="IPR025962">
    <property type="entry name" value="SdpI/YhfL"/>
</dbReference>
<feature type="domain" description="DUF1648" evidence="2">
    <location>
        <begin position="12"/>
        <end position="59"/>
    </location>
</feature>
<dbReference type="Proteomes" id="UP001268683">
    <property type="component" value="Chromosome"/>
</dbReference>
<feature type="transmembrane region" description="Helical" evidence="1">
    <location>
        <begin position="91"/>
        <end position="110"/>
    </location>
</feature>
<dbReference type="Pfam" id="PF07853">
    <property type="entry name" value="DUF1648"/>
    <property type="match status" value="1"/>
</dbReference>
<dbReference type="InterPro" id="IPR026272">
    <property type="entry name" value="SdpI"/>
</dbReference>
<dbReference type="GO" id="GO:0009636">
    <property type="term" value="P:response to toxic substance"/>
    <property type="evidence" value="ECO:0007669"/>
    <property type="project" value="TreeGrafter"/>
</dbReference>
<dbReference type="InterPro" id="IPR012867">
    <property type="entry name" value="DUF1648"/>
</dbReference>
<dbReference type="PANTHER" id="PTHR37810:SF5">
    <property type="entry name" value="IMMUNITY PROTEIN SDPI"/>
    <property type="match status" value="1"/>
</dbReference>
<organism evidence="3 4">
    <name type="scientific">Temperatibacter marinus</name>
    <dbReference type="NCBI Taxonomy" id="1456591"/>
    <lineage>
        <taxon>Bacteria</taxon>
        <taxon>Pseudomonadati</taxon>
        <taxon>Pseudomonadota</taxon>
        <taxon>Alphaproteobacteria</taxon>
        <taxon>Kordiimonadales</taxon>
        <taxon>Temperatibacteraceae</taxon>
        <taxon>Temperatibacter</taxon>
    </lineage>
</organism>